<evidence type="ECO:0000313" key="2">
    <source>
        <dbReference type="EMBL" id="KAK9168981.1"/>
    </source>
</evidence>
<name>A0AAP0LDC1_9MAGN</name>
<reference evidence="2 3" key="1">
    <citation type="submission" date="2024-01" db="EMBL/GenBank/DDBJ databases">
        <title>Genome assemblies of Stephania.</title>
        <authorList>
            <person name="Yang L."/>
        </authorList>
    </citation>
    <scope>NUCLEOTIDE SEQUENCE [LARGE SCALE GENOMIC DNA]</scope>
    <source>
        <strain evidence="2">YNDBR</strain>
        <tissue evidence="2">Leaf</tissue>
    </source>
</reference>
<dbReference type="Proteomes" id="UP001420932">
    <property type="component" value="Unassembled WGS sequence"/>
</dbReference>
<feature type="region of interest" description="Disordered" evidence="1">
    <location>
        <begin position="1"/>
        <end position="101"/>
    </location>
</feature>
<dbReference type="AlphaFoldDB" id="A0AAP0LDC1"/>
<evidence type="ECO:0000313" key="3">
    <source>
        <dbReference type="Proteomes" id="UP001420932"/>
    </source>
</evidence>
<comment type="caution">
    <text evidence="2">The sequence shown here is derived from an EMBL/GenBank/DDBJ whole genome shotgun (WGS) entry which is preliminary data.</text>
</comment>
<protein>
    <submittedName>
        <fullName evidence="2">Uncharacterized protein</fullName>
    </submittedName>
</protein>
<proteinExistence type="predicted"/>
<gene>
    <name evidence="2" type="ORF">Syun_001121</name>
</gene>
<dbReference type="EMBL" id="JBBNAF010000001">
    <property type="protein sequence ID" value="KAK9168981.1"/>
    <property type="molecule type" value="Genomic_DNA"/>
</dbReference>
<sequence length="101" mass="10728">MRKPTAESRTRRAPTESRTRRAAAESRMRRGGGVADEEIDGGVVDEASSGEVADEESNDGATLGPMASACEQRAMQRMGKAAESRRPTMMRVANDGDGGVD</sequence>
<keyword evidence="3" id="KW-1185">Reference proteome</keyword>
<accession>A0AAP0LDC1</accession>
<feature type="compositionally biased region" description="Basic and acidic residues" evidence="1">
    <location>
        <begin position="1"/>
        <end position="28"/>
    </location>
</feature>
<evidence type="ECO:0000256" key="1">
    <source>
        <dbReference type="SAM" id="MobiDB-lite"/>
    </source>
</evidence>
<organism evidence="2 3">
    <name type="scientific">Stephania yunnanensis</name>
    <dbReference type="NCBI Taxonomy" id="152371"/>
    <lineage>
        <taxon>Eukaryota</taxon>
        <taxon>Viridiplantae</taxon>
        <taxon>Streptophyta</taxon>
        <taxon>Embryophyta</taxon>
        <taxon>Tracheophyta</taxon>
        <taxon>Spermatophyta</taxon>
        <taxon>Magnoliopsida</taxon>
        <taxon>Ranunculales</taxon>
        <taxon>Menispermaceae</taxon>
        <taxon>Menispermoideae</taxon>
        <taxon>Cissampelideae</taxon>
        <taxon>Stephania</taxon>
    </lineage>
</organism>